<evidence type="ECO:0000313" key="3">
    <source>
        <dbReference type="Proteomes" id="UP000256686"/>
    </source>
</evidence>
<dbReference type="EMBL" id="QNVT01000050">
    <property type="protein sequence ID" value="REC59116.1"/>
    <property type="molecule type" value="Genomic_DNA"/>
</dbReference>
<evidence type="ECO:0000313" key="2">
    <source>
        <dbReference type="EMBL" id="REC59116.1"/>
    </source>
</evidence>
<protein>
    <submittedName>
        <fullName evidence="2">Uncharacterized protein</fullName>
    </submittedName>
</protein>
<gene>
    <name evidence="2" type="ORF">DRF65_27645</name>
</gene>
<comment type="caution">
    <text evidence="2">The sequence shown here is derived from an EMBL/GenBank/DDBJ whole genome shotgun (WGS) entry which is preliminary data.</text>
</comment>
<keyword evidence="1" id="KW-0472">Membrane</keyword>
<dbReference type="AlphaFoldDB" id="A0A3D9C0P5"/>
<keyword evidence="1" id="KW-1133">Transmembrane helix</keyword>
<feature type="transmembrane region" description="Helical" evidence="1">
    <location>
        <begin position="5"/>
        <end position="23"/>
    </location>
</feature>
<reference evidence="3" key="1">
    <citation type="submission" date="2018-06" db="EMBL/GenBank/DDBJ databases">
        <authorList>
            <person name="Lum Nde A."/>
            <person name="Hugo C."/>
        </authorList>
    </citation>
    <scope>NUCLEOTIDE SEQUENCE [LARGE SCALE GENOMIC DNA]</scope>
    <source>
        <strain evidence="3">1_F178</strain>
    </source>
</reference>
<name>A0A3D9C0P5_9FLAO</name>
<organism evidence="2 3">
    <name type="scientific">Chryseobacterium pennae</name>
    <dbReference type="NCBI Taxonomy" id="2258962"/>
    <lineage>
        <taxon>Bacteria</taxon>
        <taxon>Pseudomonadati</taxon>
        <taxon>Bacteroidota</taxon>
        <taxon>Flavobacteriia</taxon>
        <taxon>Flavobacteriales</taxon>
        <taxon>Weeksellaceae</taxon>
        <taxon>Chryseobacterium group</taxon>
        <taxon>Chryseobacterium</taxon>
    </lineage>
</organism>
<proteinExistence type="predicted"/>
<keyword evidence="3" id="KW-1185">Reference proteome</keyword>
<keyword evidence="1" id="KW-0812">Transmembrane</keyword>
<feature type="transmembrane region" description="Helical" evidence="1">
    <location>
        <begin position="184"/>
        <end position="202"/>
    </location>
</feature>
<evidence type="ECO:0000256" key="1">
    <source>
        <dbReference type="SAM" id="Phobius"/>
    </source>
</evidence>
<dbReference type="RefSeq" id="WP_115973929.1">
    <property type="nucleotide sequence ID" value="NZ_QNVT01000050.1"/>
</dbReference>
<sequence>MKKIYYAPGLISAILIPLLFWYYGNQRVHPQYTAIDLGIPGKIMPKIPIQYTFEFVRNWNYKKITVSPNTALQNQEYYISELKKIQTKNEKETGIEFIINDENSYQDFITLINVMLISKQESYTVDMEKTGHVFAIHSYKDPNKIEKDHYFPCGTQAATIHYKEETQYKGFDRLKSFAELPKQSFYIIFGFMLFLNISMLSIKENLQFHKKE</sequence>
<accession>A0A3D9C0P5</accession>
<dbReference type="Proteomes" id="UP000256686">
    <property type="component" value="Unassembled WGS sequence"/>
</dbReference>